<organism evidence="8 9">
    <name type="scientific">Nocardia arthritidis</name>
    <dbReference type="NCBI Taxonomy" id="228602"/>
    <lineage>
        <taxon>Bacteria</taxon>
        <taxon>Bacillati</taxon>
        <taxon>Actinomycetota</taxon>
        <taxon>Actinomycetes</taxon>
        <taxon>Mycobacteriales</taxon>
        <taxon>Nocardiaceae</taxon>
        <taxon>Nocardia</taxon>
    </lineage>
</organism>
<evidence type="ECO:0000256" key="5">
    <source>
        <dbReference type="ARBA" id="ARBA00023004"/>
    </source>
</evidence>
<feature type="cross-link" description="3'-(S-cysteinyl)-tyrosine (Cys-Tyr)" evidence="6">
    <location>
        <begin position="98"/>
        <end position="162"/>
    </location>
</feature>
<evidence type="ECO:0000256" key="7">
    <source>
        <dbReference type="PIRSR" id="PIRSR610300-51"/>
    </source>
</evidence>
<keyword evidence="6" id="KW-0883">Thioether bond</keyword>
<reference evidence="8 9" key="1">
    <citation type="journal article" date="2019" name="ACS Chem. Biol.">
        <title>Identification and Mobilization of a Cryptic Antibiotic Biosynthesis Gene Locus from a Human-Pathogenic Nocardia Isolate.</title>
        <authorList>
            <person name="Herisse M."/>
            <person name="Ishida K."/>
            <person name="Porter J.L."/>
            <person name="Howden B."/>
            <person name="Hertweck C."/>
            <person name="Stinear T.P."/>
            <person name="Pidot S.J."/>
        </authorList>
    </citation>
    <scope>NUCLEOTIDE SEQUENCE [LARGE SCALE GENOMIC DNA]</scope>
    <source>
        <strain evidence="8 9">AUSMDU00012717</strain>
    </source>
</reference>
<dbReference type="PANTHER" id="PTHR12918">
    <property type="entry name" value="CYSTEINE DIOXYGENASE"/>
    <property type="match status" value="1"/>
</dbReference>
<evidence type="ECO:0000313" key="9">
    <source>
        <dbReference type="Proteomes" id="UP000503540"/>
    </source>
</evidence>
<dbReference type="Gene3D" id="2.60.120.10">
    <property type="entry name" value="Jelly Rolls"/>
    <property type="match status" value="1"/>
</dbReference>
<name>A0A6G9Y963_9NOCA</name>
<dbReference type="GO" id="GO:0016702">
    <property type="term" value="F:oxidoreductase activity, acting on single donors with incorporation of molecular oxygen, incorporation of two atoms of oxygen"/>
    <property type="evidence" value="ECO:0007669"/>
    <property type="project" value="InterPro"/>
</dbReference>
<evidence type="ECO:0000256" key="4">
    <source>
        <dbReference type="ARBA" id="ARBA00023002"/>
    </source>
</evidence>
<dbReference type="EMBL" id="CP046172">
    <property type="protein sequence ID" value="QIS09762.1"/>
    <property type="molecule type" value="Genomic_DNA"/>
</dbReference>
<dbReference type="Proteomes" id="UP000503540">
    <property type="component" value="Chromosome"/>
</dbReference>
<evidence type="ECO:0000256" key="1">
    <source>
        <dbReference type="ARBA" id="ARBA00006622"/>
    </source>
</evidence>
<evidence type="ECO:0000256" key="6">
    <source>
        <dbReference type="PIRSR" id="PIRSR610300-50"/>
    </source>
</evidence>
<dbReference type="InterPro" id="IPR011051">
    <property type="entry name" value="RmlC_Cupin_sf"/>
</dbReference>
<keyword evidence="4" id="KW-0560">Oxidoreductase</keyword>
<dbReference type="PANTHER" id="PTHR12918:SF1">
    <property type="entry name" value="CYSTEINE DIOXYGENASE TYPE 1"/>
    <property type="match status" value="1"/>
</dbReference>
<evidence type="ECO:0000256" key="2">
    <source>
        <dbReference type="ARBA" id="ARBA00022723"/>
    </source>
</evidence>
<protein>
    <submittedName>
        <fullName evidence="8">Cysteine dioxygenase</fullName>
    </submittedName>
</protein>
<dbReference type="CDD" id="cd10548">
    <property type="entry name" value="cupin_CDO"/>
    <property type="match status" value="1"/>
</dbReference>
<dbReference type="Pfam" id="PF05995">
    <property type="entry name" value="CDO_I"/>
    <property type="match status" value="1"/>
</dbReference>
<dbReference type="GO" id="GO:0008198">
    <property type="term" value="F:ferrous iron binding"/>
    <property type="evidence" value="ECO:0007669"/>
    <property type="project" value="TreeGrafter"/>
</dbReference>
<proteinExistence type="inferred from homology"/>
<dbReference type="AlphaFoldDB" id="A0A6G9Y963"/>
<dbReference type="KEGG" id="nah:F5544_09310"/>
<keyword evidence="3 8" id="KW-0223">Dioxygenase</keyword>
<feature type="binding site" evidence="7">
    <location>
        <position position="92"/>
    </location>
    <ligand>
        <name>Fe cation</name>
        <dbReference type="ChEBI" id="CHEBI:24875"/>
        <note>catalytic</note>
    </ligand>
</feature>
<comment type="similarity">
    <text evidence="1">Belongs to the cysteine dioxygenase family.</text>
</comment>
<dbReference type="SUPFAM" id="SSF51182">
    <property type="entry name" value="RmlC-like cupins"/>
    <property type="match status" value="1"/>
</dbReference>
<dbReference type="InterPro" id="IPR014710">
    <property type="entry name" value="RmlC-like_jellyroll"/>
</dbReference>
<feature type="binding site" evidence="7">
    <location>
        <position position="94"/>
    </location>
    <ligand>
        <name>Fe cation</name>
        <dbReference type="ChEBI" id="CHEBI:24875"/>
        <note>catalytic</note>
    </ligand>
</feature>
<gene>
    <name evidence="8" type="ORF">F5544_09310</name>
</gene>
<evidence type="ECO:0000313" key="8">
    <source>
        <dbReference type="EMBL" id="QIS09762.1"/>
    </source>
</evidence>
<keyword evidence="2 7" id="KW-0479">Metal-binding</keyword>
<keyword evidence="5 7" id="KW-0408">Iron</keyword>
<feature type="binding site" evidence="7">
    <location>
        <position position="146"/>
    </location>
    <ligand>
        <name>Fe cation</name>
        <dbReference type="ChEBI" id="CHEBI:24875"/>
        <note>catalytic</note>
    </ligand>
</feature>
<keyword evidence="9" id="KW-1185">Reference proteome</keyword>
<dbReference type="RefSeq" id="WP_167472822.1">
    <property type="nucleotide sequence ID" value="NZ_CP046172.1"/>
</dbReference>
<accession>A0A6G9Y963</accession>
<sequence length="184" mass="19684">MAAPSTAPSTPRLAELVCAIREVVGLERSPGETARLVAECVEPFLAQRDLLPPGCDEGDPERYRQHLMHAEEDGSFSVVALVWHPGQATPIHDHVAWCVTGVYRGVETERQYEVRGAGPEARLVPVADTVNGTGSTCGFAPPGDIHLVRNGGAEKAISIHVYGGHIGRLGSSVRRVYTLPIADC</sequence>
<evidence type="ECO:0000256" key="3">
    <source>
        <dbReference type="ARBA" id="ARBA00022964"/>
    </source>
</evidence>
<dbReference type="InterPro" id="IPR010300">
    <property type="entry name" value="CDO_1"/>
</dbReference>